<proteinExistence type="predicted"/>
<accession>A0ABS8UKD6</accession>
<protein>
    <submittedName>
        <fullName evidence="1">Uncharacterized protein</fullName>
    </submittedName>
</protein>
<dbReference type="Proteomes" id="UP000823775">
    <property type="component" value="Unassembled WGS sequence"/>
</dbReference>
<feature type="non-terminal residue" evidence="1">
    <location>
        <position position="1"/>
    </location>
</feature>
<feature type="non-terminal residue" evidence="1">
    <location>
        <position position="114"/>
    </location>
</feature>
<comment type="caution">
    <text evidence="1">The sequence shown here is derived from an EMBL/GenBank/DDBJ whole genome shotgun (WGS) entry which is preliminary data.</text>
</comment>
<reference evidence="1 2" key="1">
    <citation type="journal article" date="2021" name="BMC Genomics">
        <title>Datura genome reveals duplications of psychoactive alkaloid biosynthetic genes and high mutation rate following tissue culture.</title>
        <authorList>
            <person name="Rajewski A."/>
            <person name="Carter-House D."/>
            <person name="Stajich J."/>
            <person name="Litt A."/>
        </authorList>
    </citation>
    <scope>NUCLEOTIDE SEQUENCE [LARGE SCALE GENOMIC DNA]</scope>
    <source>
        <strain evidence="1">AR-01</strain>
    </source>
</reference>
<evidence type="ECO:0000313" key="2">
    <source>
        <dbReference type="Proteomes" id="UP000823775"/>
    </source>
</evidence>
<evidence type="ECO:0000313" key="1">
    <source>
        <dbReference type="EMBL" id="MCD9559357.1"/>
    </source>
</evidence>
<gene>
    <name evidence="1" type="ORF">HAX54_017260</name>
</gene>
<keyword evidence="2" id="KW-1185">Reference proteome</keyword>
<dbReference type="EMBL" id="JACEIK010002136">
    <property type="protein sequence ID" value="MCD9559357.1"/>
    <property type="molecule type" value="Genomic_DNA"/>
</dbReference>
<organism evidence="1 2">
    <name type="scientific">Datura stramonium</name>
    <name type="common">Jimsonweed</name>
    <name type="synonym">Common thornapple</name>
    <dbReference type="NCBI Taxonomy" id="4076"/>
    <lineage>
        <taxon>Eukaryota</taxon>
        <taxon>Viridiplantae</taxon>
        <taxon>Streptophyta</taxon>
        <taxon>Embryophyta</taxon>
        <taxon>Tracheophyta</taxon>
        <taxon>Spermatophyta</taxon>
        <taxon>Magnoliopsida</taxon>
        <taxon>eudicotyledons</taxon>
        <taxon>Gunneridae</taxon>
        <taxon>Pentapetalae</taxon>
        <taxon>asterids</taxon>
        <taxon>lamiids</taxon>
        <taxon>Solanales</taxon>
        <taxon>Solanaceae</taxon>
        <taxon>Solanoideae</taxon>
        <taxon>Datureae</taxon>
        <taxon>Datura</taxon>
    </lineage>
</organism>
<sequence>VESNKETWMVQLRFGLNKMKSHYVQCKERWSIMTEARFEVDFFKDDFPDIYDQFQIEIGSPSQCPWTPYFPELGEWEEPQPERLLTYISYIKRLTNLEEVPQVAVFSVFRTYTQ</sequence>
<name>A0ABS8UKD6_DATST</name>